<reference evidence="1 2" key="1">
    <citation type="submission" date="2016-08" db="EMBL/GenBank/DDBJ databases">
        <authorList>
            <person name="Seilhamer J.J."/>
        </authorList>
    </citation>
    <scope>NUCLEOTIDE SEQUENCE [LARGE SCALE GENOMIC DNA]</scope>
    <source>
        <strain evidence="1 2">VC14762</strain>
    </source>
</reference>
<evidence type="ECO:0000313" key="1">
    <source>
        <dbReference type="EMBL" id="ONU83879.1"/>
    </source>
</evidence>
<sequence length="152" mass="16773">MLIVGDRGSDARIPHAACPARQPCRRRPVALFFRVLRTTSTLAPGRDSRWRRHCSRTRPGAGGVARIDLFAGPIVGQIPASAGIFPSSPMTLIQLRRRACRRQAQRARPSFRAWPRVPRIIYGTGSITRGFNAIQCIEISNNGKTGCRNVQG</sequence>
<evidence type="ECO:0000313" key="2">
    <source>
        <dbReference type="Proteomes" id="UP000188543"/>
    </source>
</evidence>
<proteinExistence type="predicted"/>
<accession>A0A1V2W1L6</accession>
<comment type="caution">
    <text evidence="1">The sequence shown here is derived from an EMBL/GenBank/DDBJ whole genome shotgun (WGS) entry which is preliminary data.</text>
</comment>
<gene>
    <name evidence="1" type="ORF">A8E72_18915</name>
</gene>
<organism evidence="1 2">
    <name type="scientific">Burkholderia cenocepacia</name>
    <dbReference type="NCBI Taxonomy" id="95486"/>
    <lineage>
        <taxon>Bacteria</taxon>
        <taxon>Pseudomonadati</taxon>
        <taxon>Pseudomonadota</taxon>
        <taxon>Betaproteobacteria</taxon>
        <taxon>Burkholderiales</taxon>
        <taxon>Burkholderiaceae</taxon>
        <taxon>Burkholderia</taxon>
        <taxon>Burkholderia cepacia complex</taxon>
    </lineage>
</organism>
<name>A0A1V2W1L6_9BURK</name>
<dbReference type="EMBL" id="MUTJ01000057">
    <property type="protein sequence ID" value="ONU83879.1"/>
    <property type="molecule type" value="Genomic_DNA"/>
</dbReference>
<protein>
    <submittedName>
        <fullName evidence="1">Uncharacterized protein</fullName>
    </submittedName>
</protein>
<dbReference type="OrthoDB" id="9899368at2"/>
<dbReference type="Proteomes" id="UP000188543">
    <property type="component" value="Unassembled WGS sequence"/>
</dbReference>
<dbReference type="AlphaFoldDB" id="A0A1V2W1L6"/>